<evidence type="ECO:0000256" key="7">
    <source>
        <dbReference type="ARBA" id="ARBA00024197"/>
    </source>
</evidence>
<dbReference type="PANTHER" id="PTHR38035">
    <property type="entry name" value="UPF0070 PROTEIN YFGM"/>
    <property type="match status" value="1"/>
</dbReference>
<dbReference type="AlphaFoldDB" id="A0A8H2JN61"/>
<feature type="domain" description="Ancillary SecYEG translocon subunit/Cell division coordinator CpoB TPR" evidence="10">
    <location>
        <begin position="15"/>
        <end position="205"/>
    </location>
</feature>
<dbReference type="Gene3D" id="1.25.40.10">
    <property type="entry name" value="Tetratricopeptide repeat domain"/>
    <property type="match status" value="1"/>
</dbReference>
<dbReference type="OrthoDB" id="9789675at2"/>
<dbReference type="RefSeq" id="WP_138620092.1">
    <property type="nucleotide sequence ID" value="NZ_SZVP01000001.1"/>
</dbReference>
<proteinExistence type="inferred from homology"/>
<dbReference type="InterPro" id="IPR026039">
    <property type="entry name" value="YfgM"/>
</dbReference>
<dbReference type="Pfam" id="PF09976">
    <property type="entry name" value="TPR_21"/>
    <property type="match status" value="1"/>
</dbReference>
<keyword evidence="12" id="KW-1185">Reference proteome</keyword>
<dbReference type="GO" id="GO:0005886">
    <property type="term" value="C:plasma membrane"/>
    <property type="evidence" value="ECO:0007669"/>
    <property type="project" value="UniProtKB-SubCell"/>
</dbReference>
<dbReference type="Proteomes" id="UP000307702">
    <property type="component" value="Unassembled WGS sequence"/>
</dbReference>
<evidence type="ECO:0000256" key="9">
    <source>
        <dbReference type="SAM" id="Phobius"/>
    </source>
</evidence>
<evidence type="ECO:0000256" key="3">
    <source>
        <dbReference type="ARBA" id="ARBA00022692"/>
    </source>
</evidence>
<comment type="similarity">
    <text evidence="7">Belongs to the YfgM family.</text>
</comment>
<dbReference type="GO" id="GO:0044877">
    <property type="term" value="F:protein-containing complex binding"/>
    <property type="evidence" value="ECO:0007669"/>
    <property type="project" value="InterPro"/>
</dbReference>
<dbReference type="SUPFAM" id="SSF48452">
    <property type="entry name" value="TPR-like"/>
    <property type="match status" value="1"/>
</dbReference>
<dbReference type="PIRSF" id="PIRSF006170">
    <property type="entry name" value="YfgM"/>
    <property type="match status" value="1"/>
</dbReference>
<evidence type="ECO:0000256" key="6">
    <source>
        <dbReference type="ARBA" id="ARBA00023186"/>
    </source>
</evidence>
<reference evidence="11 12" key="1">
    <citation type="submission" date="2019-05" db="EMBL/GenBank/DDBJ databases">
        <title>Colwellia ponticola sp. nov., isolated from seawater.</title>
        <authorList>
            <person name="Yoon J.-H."/>
        </authorList>
    </citation>
    <scope>NUCLEOTIDE SEQUENCE [LARGE SCALE GENOMIC DNA]</scope>
    <source>
        <strain evidence="11 12">OISW-25</strain>
    </source>
</reference>
<evidence type="ECO:0000256" key="4">
    <source>
        <dbReference type="ARBA" id="ARBA00022989"/>
    </source>
</evidence>
<sequence length="228" mass="24768">MEIYQTEEQQVEAIKSYWQKNGNTIIAGIVLGFAGFIGFNVYQDNKFEQELAVSDSYQTLIEQANNNDETFTANAEKFISENGDNSYVTLAALALAKEAASHKDWAQAKKQLTIAIESAPTDGIKAIASLRLARVQTQLKEYSEALATLDKPLPESFTAAIEEIKGDVYLQQGKKTLARNAYQVAIAADGIATSPSLQVKLDDLAPITTLSVTPLPLTEPAVAEPVVK</sequence>
<dbReference type="InterPro" id="IPR018704">
    <property type="entry name" value="SecYEG/CpoB_TPR"/>
</dbReference>
<feature type="transmembrane region" description="Helical" evidence="9">
    <location>
        <begin position="25"/>
        <end position="42"/>
    </location>
</feature>
<keyword evidence="6" id="KW-0143">Chaperone</keyword>
<gene>
    <name evidence="11" type="ORF">FCS21_00810</name>
</gene>
<evidence type="ECO:0000256" key="2">
    <source>
        <dbReference type="ARBA" id="ARBA00022475"/>
    </source>
</evidence>
<evidence type="ECO:0000313" key="11">
    <source>
        <dbReference type="EMBL" id="TMM47557.1"/>
    </source>
</evidence>
<keyword evidence="3 9" id="KW-0812">Transmembrane</keyword>
<keyword evidence="4 9" id="KW-1133">Transmembrane helix</keyword>
<keyword evidence="5 9" id="KW-0472">Membrane</keyword>
<comment type="subcellular location">
    <subcellularLocation>
        <location evidence="1">Cell membrane</location>
        <topology evidence="1">Single-pass type II membrane protein</topology>
    </subcellularLocation>
</comment>
<protein>
    <recommendedName>
        <fullName evidence="8">Ancillary SecYEG translocon subunit</fullName>
    </recommendedName>
</protein>
<evidence type="ECO:0000259" key="10">
    <source>
        <dbReference type="Pfam" id="PF09976"/>
    </source>
</evidence>
<accession>A0A8H2JN61</accession>
<name>A0A8H2JN61_9GAMM</name>
<organism evidence="11 12">
    <name type="scientific">Colwellia ponticola</name>
    <dbReference type="NCBI Taxonomy" id="2304625"/>
    <lineage>
        <taxon>Bacteria</taxon>
        <taxon>Pseudomonadati</taxon>
        <taxon>Pseudomonadota</taxon>
        <taxon>Gammaproteobacteria</taxon>
        <taxon>Alteromonadales</taxon>
        <taxon>Colwelliaceae</taxon>
        <taxon>Colwellia</taxon>
    </lineage>
</organism>
<dbReference type="PANTHER" id="PTHR38035:SF1">
    <property type="entry name" value="ANCILLARY SECYEG TRANSLOCON SUBUNIT"/>
    <property type="match status" value="1"/>
</dbReference>
<dbReference type="EMBL" id="SZVP01000001">
    <property type="protein sequence ID" value="TMM47557.1"/>
    <property type="molecule type" value="Genomic_DNA"/>
</dbReference>
<evidence type="ECO:0000256" key="1">
    <source>
        <dbReference type="ARBA" id="ARBA00004401"/>
    </source>
</evidence>
<comment type="caution">
    <text evidence="11">The sequence shown here is derived from an EMBL/GenBank/DDBJ whole genome shotgun (WGS) entry which is preliminary data.</text>
</comment>
<dbReference type="InterPro" id="IPR011990">
    <property type="entry name" value="TPR-like_helical_dom_sf"/>
</dbReference>
<keyword evidence="2" id="KW-1003">Cell membrane</keyword>
<evidence type="ECO:0000256" key="5">
    <source>
        <dbReference type="ARBA" id="ARBA00023136"/>
    </source>
</evidence>
<evidence type="ECO:0000256" key="8">
    <source>
        <dbReference type="ARBA" id="ARBA00024235"/>
    </source>
</evidence>
<evidence type="ECO:0000313" key="12">
    <source>
        <dbReference type="Proteomes" id="UP000307702"/>
    </source>
</evidence>